<gene>
    <name evidence="2" type="ORF">ThidrDRAFT_3937</name>
</gene>
<dbReference type="AlphaFoldDB" id="G2E6M4"/>
<dbReference type="STRING" id="765913.ThidrDRAFT_3937"/>
<dbReference type="OrthoDB" id="6400394at2"/>
<keyword evidence="3" id="KW-1185">Reference proteome</keyword>
<keyword evidence="1" id="KW-0812">Transmembrane</keyword>
<reference evidence="2 3" key="1">
    <citation type="submission" date="2011-06" db="EMBL/GenBank/DDBJ databases">
        <title>The draft genome of Thiorhodococcus drewsii AZ1.</title>
        <authorList>
            <consortium name="US DOE Joint Genome Institute (JGI-PGF)"/>
            <person name="Lucas S."/>
            <person name="Han J."/>
            <person name="Lapidus A."/>
            <person name="Cheng J.-F."/>
            <person name="Goodwin L."/>
            <person name="Pitluck S."/>
            <person name="Peters L."/>
            <person name="Land M.L."/>
            <person name="Hauser L."/>
            <person name="Vogl K."/>
            <person name="Liu Z."/>
            <person name="Imhoff J."/>
            <person name="Thiel V."/>
            <person name="Frigaard N.-U."/>
            <person name="Bryant D.A."/>
            <person name="Woyke T.J."/>
        </authorList>
    </citation>
    <scope>NUCLEOTIDE SEQUENCE [LARGE SCALE GENOMIC DNA]</scope>
    <source>
        <strain evidence="2 3">AZ1</strain>
    </source>
</reference>
<evidence type="ECO:0000313" key="3">
    <source>
        <dbReference type="Proteomes" id="UP000004200"/>
    </source>
</evidence>
<evidence type="ECO:0000313" key="2">
    <source>
        <dbReference type="EMBL" id="EGV28234.1"/>
    </source>
</evidence>
<protein>
    <recommendedName>
        <fullName evidence="4">Antitermination protein NusG</fullName>
    </recommendedName>
</protein>
<dbReference type="eggNOG" id="ENOG5032WNT">
    <property type="taxonomic scope" value="Bacteria"/>
</dbReference>
<accession>G2E6M4</accession>
<evidence type="ECO:0008006" key="4">
    <source>
        <dbReference type="Google" id="ProtNLM"/>
    </source>
</evidence>
<comment type="caution">
    <text evidence="2">The sequence shown here is derived from an EMBL/GenBank/DDBJ whole genome shotgun (WGS) entry which is preliminary data.</text>
</comment>
<dbReference type="RefSeq" id="WP_007042650.1">
    <property type="nucleotide sequence ID" value="NZ_AFWT01000042.1"/>
</dbReference>
<feature type="transmembrane region" description="Helical" evidence="1">
    <location>
        <begin position="47"/>
        <end position="64"/>
    </location>
</feature>
<keyword evidence="1" id="KW-0472">Membrane</keyword>
<proteinExistence type="predicted"/>
<sequence>MFWKLLLTLGVIAAVYGSLRSRRRAELIAHGQEVGPPLVPPGLMRRIAWGLIAFMLIGSAVYLVQGWLDDRQRVEVQVINANTGAIARYQAHRGDIQGRRLTTLDGREIRLADVERMIILPASPGD</sequence>
<evidence type="ECO:0000256" key="1">
    <source>
        <dbReference type="SAM" id="Phobius"/>
    </source>
</evidence>
<organism evidence="2 3">
    <name type="scientific">Thiorhodococcus drewsii AZ1</name>
    <dbReference type="NCBI Taxonomy" id="765913"/>
    <lineage>
        <taxon>Bacteria</taxon>
        <taxon>Pseudomonadati</taxon>
        <taxon>Pseudomonadota</taxon>
        <taxon>Gammaproteobacteria</taxon>
        <taxon>Chromatiales</taxon>
        <taxon>Chromatiaceae</taxon>
        <taxon>Thiorhodococcus</taxon>
    </lineage>
</organism>
<name>G2E6M4_9GAMM</name>
<dbReference type="Proteomes" id="UP000004200">
    <property type="component" value="Unassembled WGS sequence"/>
</dbReference>
<keyword evidence="1" id="KW-1133">Transmembrane helix</keyword>
<dbReference type="EMBL" id="AFWT01000042">
    <property type="protein sequence ID" value="EGV28234.1"/>
    <property type="molecule type" value="Genomic_DNA"/>
</dbReference>